<gene>
    <name evidence="1" type="ORF">HMPREF1981_01772</name>
</gene>
<dbReference type="EMBL" id="AWSV01000093">
    <property type="protein sequence ID" value="ERI85418.1"/>
    <property type="molecule type" value="Genomic_DNA"/>
</dbReference>
<evidence type="ECO:0000313" key="1">
    <source>
        <dbReference type="EMBL" id="ERI85418.1"/>
    </source>
</evidence>
<reference evidence="1 2" key="1">
    <citation type="submission" date="2013-08" db="EMBL/GenBank/DDBJ databases">
        <authorList>
            <person name="Weinstock G."/>
            <person name="Sodergren E."/>
            <person name="Wylie T."/>
            <person name="Fulton L."/>
            <person name="Fulton R."/>
            <person name="Fronick C."/>
            <person name="O'Laughlin M."/>
            <person name="Godfrey J."/>
            <person name="Miner T."/>
            <person name="Herter B."/>
            <person name="Appelbaum E."/>
            <person name="Cordes M."/>
            <person name="Lek S."/>
            <person name="Wollam A."/>
            <person name="Pepin K.H."/>
            <person name="Palsikar V.B."/>
            <person name="Mitreva M."/>
            <person name="Wilson R.K."/>
        </authorList>
    </citation>
    <scope>NUCLEOTIDE SEQUENCE [LARGE SCALE GENOMIC DNA]</scope>
    <source>
        <strain evidence="1 2">F0041</strain>
    </source>
</reference>
<accession>U2CMX9</accession>
<evidence type="ECO:0000313" key="2">
    <source>
        <dbReference type="Proteomes" id="UP000016496"/>
    </source>
</evidence>
<comment type="caution">
    <text evidence="1">The sequence shown here is derived from an EMBL/GenBank/DDBJ whole genome shotgun (WGS) entry which is preliminary data.</text>
</comment>
<name>U2CMX9_9BACE</name>
<proteinExistence type="predicted"/>
<sequence length="43" mass="5008">MQPPPHSFLGAGSNAFLRKLFGQKHLFIHFFSYICRVFVKLIN</sequence>
<protein>
    <submittedName>
        <fullName evidence="1">Uncharacterized protein</fullName>
    </submittedName>
</protein>
<dbReference type="AlphaFoldDB" id="U2CMX9"/>
<organism evidence="1 2">
    <name type="scientific">Bacteroides pyogenes F0041</name>
    <dbReference type="NCBI Taxonomy" id="1321819"/>
    <lineage>
        <taxon>Bacteria</taxon>
        <taxon>Pseudomonadati</taxon>
        <taxon>Bacteroidota</taxon>
        <taxon>Bacteroidia</taxon>
        <taxon>Bacteroidales</taxon>
        <taxon>Bacteroidaceae</taxon>
        <taxon>Bacteroides</taxon>
    </lineage>
</organism>
<dbReference type="HOGENOM" id="CLU_3229852_0_0_10"/>
<dbReference type="Proteomes" id="UP000016496">
    <property type="component" value="Unassembled WGS sequence"/>
</dbReference>